<feature type="transmembrane region" description="Helical" evidence="1">
    <location>
        <begin position="87"/>
        <end position="106"/>
    </location>
</feature>
<evidence type="ECO:0000256" key="1">
    <source>
        <dbReference type="SAM" id="Phobius"/>
    </source>
</evidence>
<keyword evidence="1" id="KW-0472">Membrane</keyword>
<name>X1AJH3_9ZZZZ</name>
<keyword evidence="1" id="KW-1133">Transmembrane helix</keyword>
<reference evidence="2" key="1">
    <citation type="journal article" date="2014" name="Front. Microbiol.">
        <title>High frequency of phylogenetically diverse reductive dehalogenase-homologous genes in deep subseafloor sedimentary metagenomes.</title>
        <authorList>
            <person name="Kawai M."/>
            <person name="Futagami T."/>
            <person name="Toyoda A."/>
            <person name="Takaki Y."/>
            <person name="Nishi S."/>
            <person name="Hori S."/>
            <person name="Arai W."/>
            <person name="Tsubouchi T."/>
            <person name="Morono Y."/>
            <person name="Uchiyama I."/>
            <person name="Ito T."/>
            <person name="Fujiyama A."/>
            <person name="Inagaki F."/>
            <person name="Takami H."/>
        </authorList>
    </citation>
    <scope>NUCLEOTIDE SEQUENCE</scope>
    <source>
        <strain evidence="2">Expedition CK06-06</strain>
    </source>
</reference>
<proteinExistence type="predicted"/>
<dbReference type="EMBL" id="BART01016492">
    <property type="protein sequence ID" value="GAG82399.1"/>
    <property type="molecule type" value="Genomic_DNA"/>
</dbReference>
<accession>X1AJH3</accession>
<feature type="transmembrane region" description="Helical" evidence="1">
    <location>
        <begin position="62"/>
        <end position="80"/>
    </location>
</feature>
<gene>
    <name evidence="2" type="ORF">S01H4_31699</name>
</gene>
<protein>
    <submittedName>
        <fullName evidence="2">Uncharacterized protein</fullName>
    </submittedName>
</protein>
<sequence length="144" mass="15833">MSDELNGKPPTSYNIIAGVFLVWNLIGLMFYYQQMTLTPEMMASMGAEIAAFLDATPVWANAGYAIAVNAGVLASIALLLRKSWAFPLFALSFAGVLVQDFDAFVLRDVVAVWGSGSYYVPSAVIVIGLIELWYSRSVANRYYR</sequence>
<organism evidence="2">
    <name type="scientific">marine sediment metagenome</name>
    <dbReference type="NCBI Taxonomy" id="412755"/>
    <lineage>
        <taxon>unclassified sequences</taxon>
        <taxon>metagenomes</taxon>
        <taxon>ecological metagenomes</taxon>
    </lineage>
</organism>
<comment type="caution">
    <text evidence="2">The sequence shown here is derived from an EMBL/GenBank/DDBJ whole genome shotgun (WGS) entry which is preliminary data.</text>
</comment>
<dbReference type="AlphaFoldDB" id="X1AJH3"/>
<feature type="transmembrane region" description="Helical" evidence="1">
    <location>
        <begin position="118"/>
        <end position="134"/>
    </location>
</feature>
<feature type="transmembrane region" description="Helical" evidence="1">
    <location>
        <begin position="12"/>
        <end position="32"/>
    </location>
</feature>
<keyword evidence="1" id="KW-0812">Transmembrane</keyword>
<evidence type="ECO:0000313" key="2">
    <source>
        <dbReference type="EMBL" id="GAG82399.1"/>
    </source>
</evidence>